<dbReference type="EMBL" id="JAFBED010000006">
    <property type="protein sequence ID" value="MBM7621006.1"/>
    <property type="molecule type" value="Genomic_DNA"/>
</dbReference>
<proteinExistence type="predicted"/>
<dbReference type="RefSeq" id="WP_204417478.1">
    <property type="nucleotide sequence ID" value="NZ_JAFBED010000006.1"/>
</dbReference>
<dbReference type="SUPFAM" id="SSF52317">
    <property type="entry name" value="Class I glutamine amidotransferase-like"/>
    <property type="match status" value="1"/>
</dbReference>
<keyword evidence="3" id="KW-1185">Reference proteome</keyword>
<keyword evidence="2" id="KW-0645">Protease</keyword>
<gene>
    <name evidence="2" type="ORF">JOC95_002879</name>
</gene>
<dbReference type="GO" id="GO:0006508">
    <property type="term" value="P:proteolysis"/>
    <property type="evidence" value="ECO:0007669"/>
    <property type="project" value="UniProtKB-KW"/>
</dbReference>
<evidence type="ECO:0000313" key="2">
    <source>
        <dbReference type="EMBL" id="MBM7621006.1"/>
    </source>
</evidence>
<comment type="caution">
    <text evidence="2">The sequence shown here is derived from an EMBL/GenBank/DDBJ whole genome shotgun (WGS) entry which is preliminary data.</text>
</comment>
<dbReference type="Proteomes" id="UP000737402">
    <property type="component" value="Unassembled WGS sequence"/>
</dbReference>
<dbReference type="Gene3D" id="3.40.50.880">
    <property type="match status" value="1"/>
</dbReference>
<feature type="domain" description="DJ-1/PfpI" evidence="1">
    <location>
        <begin position="3"/>
        <end position="163"/>
    </location>
</feature>
<evidence type="ECO:0000313" key="3">
    <source>
        <dbReference type="Proteomes" id="UP000737402"/>
    </source>
</evidence>
<dbReference type="Pfam" id="PF01965">
    <property type="entry name" value="DJ-1_PfpI"/>
    <property type="match status" value="1"/>
</dbReference>
<name>A0ABS2P2A2_9BACI</name>
<keyword evidence="2" id="KW-0378">Hydrolase</keyword>
<evidence type="ECO:0000259" key="1">
    <source>
        <dbReference type="Pfam" id="PF01965"/>
    </source>
</evidence>
<dbReference type="InterPro" id="IPR002818">
    <property type="entry name" value="DJ-1/PfpI"/>
</dbReference>
<organism evidence="2 3">
    <name type="scientific">Sutcliffiella tianshenii</name>
    <dbReference type="NCBI Taxonomy" id="1463404"/>
    <lineage>
        <taxon>Bacteria</taxon>
        <taxon>Bacillati</taxon>
        <taxon>Bacillota</taxon>
        <taxon>Bacilli</taxon>
        <taxon>Bacillales</taxon>
        <taxon>Bacillaceae</taxon>
        <taxon>Sutcliffiella</taxon>
    </lineage>
</organism>
<reference evidence="2 3" key="1">
    <citation type="submission" date="2021-01" db="EMBL/GenBank/DDBJ databases">
        <title>Genomic Encyclopedia of Type Strains, Phase IV (KMG-IV): sequencing the most valuable type-strain genomes for metagenomic binning, comparative biology and taxonomic classification.</title>
        <authorList>
            <person name="Goeker M."/>
        </authorList>
    </citation>
    <scope>NUCLEOTIDE SEQUENCE [LARGE SCALE GENOMIC DNA]</scope>
    <source>
        <strain evidence="2 3">DSM 25879</strain>
    </source>
</reference>
<sequence>MRKKALLFIFEGYCEFEIAPAISMLRDSHELYTFSLGKTPCRSEAGLLTIPCMSVDEVDPVDFDMLIIPGGDLEEIAEADALFELAGKFGAENKITAAICSGVFVLARAGLLKDAPYTITLSKEQRLFLDCFEEELFSYRPVVSKGNVLTAQGHAYVEFGIALNKMVKEISCEKEDFYRGKGNAFMEQVQ</sequence>
<dbReference type="PANTHER" id="PTHR48094">
    <property type="entry name" value="PROTEIN/NUCLEIC ACID DEGLYCASE DJ-1-RELATED"/>
    <property type="match status" value="1"/>
</dbReference>
<dbReference type="GO" id="GO:0008233">
    <property type="term" value="F:peptidase activity"/>
    <property type="evidence" value="ECO:0007669"/>
    <property type="project" value="UniProtKB-KW"/>
</dbReference>
<accession>A0ABS2P2A2</accession>
<dbReference type="PANTHER" id="PTHR48094:SF12">
    <property type="entry name" value="PARKINSON DISEASE PROTEIN 7 HOMOLOG"/>
    <property type="match status" value="1"/>
</dbReference>
<dbReference type="InterPro" id="IPR029062">
    <property type="entry name" value="Class_I_gatase-like"/>
</dbReference>
<dbReference type="InterPro" id="IPR050325">
    <property type="entry name" value="Prot/Nucl_acid_deglycase"/>
</dbReference>
<protein>
    <submittedName>
        <fullName evidence="2">Intracellular protease/amidase</fullName>
    </submittedName>
</protein>